<dbReference type="RefSeq" id="WP_344377485.1">
    <property type="nucleotide sequence ID" value="NZ_BAAAPW010000006.1"/>
</dbReference>
<organism evidence="1 2">
    <name type="scientific">Agromyces tropicus</name>
    <dbReference type="NCBI Taxonomy" id="555371"/>
    <lineage>
        <taxon>Bacteria</taxon>
        <taxon>Bacillati</taxon>
        <taxon>Actinomycetota</taxon>
        <taxon>Actinomycetes</taxon>
        <taxon>Micrococcales</taxon>
        <taxon>Microbacteriaceae</taxon>
        <taxon>Agromyces</taxon>
    </lineage>
</organism>
<evidence type="ECO:0000313" key="2">
    <source>
        <dbReference type="Proteomes" id="UP001501196"/>
    </source>
</evidence>
<dbReference type="EMBL" id="BAAAPW010000006">
    <property type="protein sequence ID" value="GAA2044012.1"/>
    <property type="molecule type" value="Genomic_DNA"/>
</dbReference>
<comment type="caution">
    <text evidence="1">The sequence shown here is derived from an EMBL/GenBank/DDBJ whole genome shotgun (WGS) entry which is preliminary data.</text>
</comment>
<reference evidence="1 2" key="1">
    <citation type="journal article" date="2019" name="Int. J. Syst. Evol. Microbiol.">
        <title>The Global Catalogue of Microorganisms (GCM) 10K type strain sequencing project: providing services to taxonomists for standard genome sequencing and annotation.</title>
        <authorList>
            <consortium name="The Broad Institute Genomics Platform"/>
            <consortium name="The Broad Institute Genome Sequencing Center for Infectious Disease"/>
            <person name="Wu L."/>
            <person name="Ma J."/>
        </authorList>
    </citation>
    <scope>NUCLEOTIDE SEQUENCE [LARGE SCALE GENOMIC DNA]</scope>
    <source>
        <strain evidence="1 2">JCM 15672</strain>
    </source>
</reference>
<dbReference type="InterPro" id="IPR006748">
    <property type="entry name" value="NH2Glyco/OHUrea_AB-resist_kin"/>
</dbReference>
<sequence>MSLLGPVDPGHADEAAWLTKWHLRPDGEARTTPTSRILPVRTEDGRPAVFKLAHEAEEARGAALLDALDGRGAARVMRRDGRALLLERAGGPGDLVAMVQRGDDDGASRILCDVAERIHAETDRVLGREAPPDLVGLETWFAQLFARADDLGPVHRAGADLARRRLDERRAPVVLHGDLHHGNVLDFGERGWLAIDPKALLGDAEFDVCNLLCNPSHERALAPGRLARQFGVVVRATGFSPRRVRDWLIAWCALSSTWFAIDDRPERASSAARIGEVAAGLPVES</sequence>
<dbReference type="SUPFAM" id="SSF56112">
    <property type="entry name" value="Protein kinase-like (PK-like)"/>
    <property type="match status" value="1"/>
</dbReference>
<name>A0ABN2UV27_9MICO</name>
<gene>
    <name evidence="1" type="ORF">GCM10009819_33560</name>
</gene>
<dbReference type="Pfam" id="PF04655">
    <property type="entry name" value="APH_6_hur"/>
    <property type="match status" value="1"/>
</dbReference>
<protein>
    <submittedName>
        <fullName evidence="1">Aminoglycoside phosphotransferase family protein</fullName>
    </submittedName>
</protein>
<keyword evidence="2" id="KW-1185">Reference proteome</keyword>
<proteinExistence type="predicted"/>
<accession>A0ABN2UV27</accession>
<dbReference type="InterPro" id="IPR011009">
    <property type="entry name" value="Kinase-like_dom_sf"/>
</dbReference>
<dbReference type="Proteomes" id="UP001501196">
    <property type="component" value="Unassembled WGS sequence"/>
</dbReference>
<evidence type="ECO:0000313" key="1">
    <source>
        <dbReference type="EMBL" id="GAA2044012.1"/>
    </source>
</evidence>
<dbReference type="Gene3D" id="3.90.1200.10">
    <property type="match status" value="1"/>
</dbReference>